<keyword evidence="4" id="KW-1185">Reference proteome</keyword>
<dbReference type="EMBL" id="VSWC01000197">
    <property type="protein sequence ID" value="KAA1064792.1"/>
    <property type="molecule type" value="Genomic_DNA"/>
</dbReference>
<accession>A0A5B0LJL1</accession>
<sequence length="85" mass="9436">MSIRSFILIIVPQIVALLCLFVYMASAAPPHQKSKTDNRKSKTDHRKSNSTTLVLPNGKESVAIYGNPAAITVSVCWWDPNLYDC</sequence>
<feature type="region of interest" description="Disordered" evidence="1">
    <location>
        <begin position="29"/>
        <end position="53"/>
    </location>
</feature>
<dbReference type="AlphaFoldDB" id="A0A5B0LJL1"/>
<gene>
    <name evidence="3" type="ORF">PGT21_014962</name>
</gene>
<evidence type="ECO:0000313" key="3">
    <source>
        <dbReference type="EMBL" id="KAA1064792.1"/>
    </source>
</evidence>
<organism evidence="3 4">
    <name type="scientific">Puccinia graminis f. sp. tritici</name>
    <dbReference type="NCBI Taxonomy" id="56615"/>
    <lineage>
        <taxon>Eukaryota</taxon>
        <taxon>Fungi</taxon>
        <taxon>Dikarya</taxon>
        <taxon>Basidiomycota</taxon>
        <taxon>Pucciniomycotina</taxon>
        <taxon>Pucciniomycetes</taxon>
        <taxon>Pucciniales</taxon>
        <taxon>Pucciniaceae</taxon>
        <taxon>Puccinia</taxon>
    </lineage>
</organism>
<proteinExistence type="predicted"/>
<dbReference type="Proteomes" id="UP000324748">
    <property type="component" value="Unassembled WGS sequence"/>
</dbReference>
<evidence type="ECO:0000256" key="1">
    <source>
        <dbReference type="SAM" id="MobiDB-lite"/>
    </source>
</evidence>
<comment type="caution">
    <text evidence="3">The sequence shown here is derived from an EMBL/GenBank/DDBJ whole genome shotgun (WGS) entry which is preliminary data.</text>
</comment>
<feature type="signal peptide" evidence="2">
    <location>
        <begin position="1"/>
        <end position="27"/>
    </location>
</feature>
<keyword evidence="2" id="KW-0732">Signal</keyword>
<evidence type="ECO:0000256" key="2">
    <source>
        <dbReference type="SAM" id="SignalP"/>
    </source>
</evidence>
<protein>
    <submittedName>
        <fullName evidence="3">Uncharacterized protein</fullName>
    </submittedName>
</protein>
<evidence type="ECO:0000313" key="4">
    <source>
        <dbReference type="Proteomes" id="UP000324748"/>
    </source>
</evidence>
<reference evidence="3 4" key="1">
    <citation type="submission" date="2019-05" db="EMBL/GenBank/DDBJ databases">
        <title>Emergence of the Ug99 lineage of the wheat stem rust pathogen through somatic hybridization.</title>
        <authorList>
            <person name="Li F."/>
            <person name="Upadhyaya N.M."/>
            <person name="Sperschneider J."/>
            <person name="Matny O."/>
            <person name="Nguyen-Phuc H."/>
            <person name="Mago R."/>
            <person name="Raley C."/>
            <person name="Miller M.E."/>
            <person name="Silverstein K.A.T."/>
            <person name="Henningsen E."/>
            <person name="Hirsch C.D."/>
            <person name="Visser B."/>
            <person name="Pretorius Z.A."/>
            <person name="Steffenson B.J."/>
            <person name="Schwessinger B."/>
            <person name="Dodds P.N."/>
            <person name="Figueroa M."/>
        </authorList>
    </citation>
    <scope>NUCLEOTIDE SEQUENCE [LARGE SCALE GENOMIC DNA]</scope>
    <source>
        <strain evidence="3">21-0</strain>
    </source>
</reference>
<name>A0A5B0LJL1_PUCGR</name>
<dbReference type="OrthoDB" id="2496245at2759"/>
<feature type="chain" id="PRO_5022895185" evidence="2">
    <location>
        <begin position="28"/>
        <end position="85"/>
    </location>
</feature>